<name>A0A840IJ98_9ACTN</name>
<dbReference type="AlphaFoldDB" id="A0A840IJ98"/>
<gene>
    <name evidence="1" type="ORF">BDZ31_004713</name>
</gene>
<keyword evidence="2" id="KW-1185">Reference proteome</keyword>
<evidence type="ECO:0000313" key="2">
    <source>
        <dbReference type="Proteomes" id="UP000585272"/>
    </source>
</evidence>
<sequence length="72" mass="7986">MTAKEKLLERAPHWSEEQAERALLAVEGDSPARPKQPVSLLQRAAALRARQTKVVDAAALVRESRGELEQRA</sequence>
<evidence type="ECO:0000313" key="1">
    <source>
        <dbReference type="EMBL" id="MBB4665092.1"/>
    </source>
</evidence>
<comment type="caution">
    <text evidence="1">The sequence shown here is derived from an EMBL/GenBank/DDBJ whole genome shotgun (WGS) entry which is preliminary data.</text>
</comment>
<accession>A0A840IJ98</accession>
<dbReference type="RefSeq" id="WP_183345724.1">
    <property type="nucleotide sequence ID" value="NZ_JACHNU010000011.1"/>
</dbReference>
<organism evidence="1 2">
    <name type="scientific">Conexibacter arvalis</name>
    <dbReference type="NCBI Taxonomy" id="912552"/>
    <lineage>
        <taxon>Bacteria</taxon>
        <taxon>Bacillati</taxon>
        <taxon>Actinomycetota</taxon>
        <taxon>Thermoleophilia</taxon>
        <taxon>Solirubrobacterales</taxon>
        <taxon>Conexibacteraceae</taxon>
        <taxon>Conexibacter</taxon>
    </lineage>
</organism>
<reference evidence="1 2" key="1">
    <citation type="submission" date="2020-08" db="EMBL/GenBank/DDBJ databases">
        <title>Genomic Encyclopedia of Archaeal and Bacterial Type Strains, Phase II (KMG-II): from individual species to whole genera.</title>
        <authorList>
            <person name="Goeker M."/>
        </authorList>
    </citation>
    <scope>NUCLEOTIDE SEQUENCE [LARGE SCALE GENOMIC DNA]</scope>
    <source>
        <strain evidence="1 2">DSM 23288</strain>
    </source>
</reference>
<dbReference type="Proteomes" id="UP000585272">
    <property type="component" value="Unassembled WGS sequence"/>
</dbReference>
<proteinExistence type="predicted"/>
<dbReference type="EMBL" id="JACHNU010000011">
    <property type="protein sequence ID" value="MBB4665092.1"/>
    <property type="molecule type" value="Genomic_DNA"/>
</dbReference>
<protein>
    <submittedName>
        <fullName evidence="1">Uncharacterized protein</fullName>
    </submittedName>
</protein>